<dbReference type="Pfam" id="PF15410">
    <property type="entry name" value="PH_9"/>
    <property type="match status" value="1"/>
</dbReference>
<accession>A0A0C2BPP6</accession>
<dbReference type="SUPFAM" id="SSF50729">
    <property type="entry name" value="PH domain-like"/>
    <property type="match status" value="1"/>
</dbReference>
<dbReference type="FunFam" id="2.30.29.30:FF:000024">
    <property type="entry name" value="Spectrin beta chain"/>
    <property type="match status" value="1"/>
</dbReference>
<dbReference type="InterPro" id="IPR001605">
    <property type="entry name" value="PH_dom-spectrin-type"/>
</dbReference>
<evidence type="ECO:0000256" key="1">
    <source>
        <dbReference type="SAM" id="MobiDB-lite"/>
    </source>
</evidence>
<gene>
    <name evidence="3" type="ORF">ANCDUO_24178</name>
</gene>
<dbReference type="PANTHER" id="PTHR37283:SF1">
    <property type="entry name" value="PH DOMAIN-CONTAINING PROTEIN YHR131C"/>
    <property type="match status" value="1"/>
</dbReference>
<dbReference type="SMART" id="SM00233">
    <property type="entry name" value="PH"/>
    <property type="match status" value="1"/>
</dbReference>
<dbReference type="EMBL" id="KN771238">
    <property type="protein sequence ID" value="KIH45778.1"/>
    <property type="molecule type" value="Genomic_DNA"/>
</dbReference>
<feature type="domain" description="PH" evidence="2">
    <location>
        <begin position="28"/>
        <end position="136"/>
    </location>
</feature>
<dbReference type="Gene3D" id="2.30.29.30">
    <property type="entry name" value="Pleckstrin-homology domain (PH domain)/Phosphotyrosine-binding domain (PTB)"/>
    <property type="match status" value="1"/>
</dbReference>
<dbReference type="OrthoDB" id="5865767at2759"/>
<dbReference type="PANTHER" id="PTHR37283">
    <property type="entry name" value="PH DOMAIN-CONTAINING PROTEIN YHR131C"/>
    <property type="match status" value="1"/>
</dbReference>
<evidence type="ECO:0000313" key="4">
    <source>
        <dbReference type="Proteomes" id="UP000054047"/>
    </source>
</evidence>
<dbReference type="CDD" id="cd10571">
    <property type="entry name" value="PH_beta_spectrin"/>
    <property type="match status" value="1"/>
</dbReference>
<organism evidence="3 4">
    <name type="scientific">Ancylostoma duodenale</name>
    <dbReference type="NCBI Taxonomy" id="51022"/>
    <lineage>
        <taxon>Eukaryota</taxon>
        <taxon>Metazoa</taxon>
        <taxon>Ecdysozoa</taxon>
        <taxon>Nematoda</taxon>
        <taxon>Chromadorea</taxon>
        <taxon>Rhabditida</taxon>
        <taxon>Rhabditina</taxon>
        <taxon>Rhabditomorpha</taxon>
        <taxon>Strongyloidea</taxon>
        <taxon>Ancylostomatidae</taxon>
        <taxon>Ancylostomatinae</taxon>
        <taxon>Ancylostoma</taxon>
    </lineage>
</organism>
<dbReference type="PROSITE" id="PS50003">
    <property type="entry name" value="PH_DOMAIN"/>
    <property type="match status" value="1"/>
</dbReference>
<dbReference type="AlphaFoldDB" id="A0A0C2BPP6"/>
<evidence type="ECO:0000259" key="2">
    <source>
        <dbReference type="PROSITE" id="PS50003"/>
    </source>
</evidence>
<evidence type="ECO:0000313" key="3">
    <source>
        <dbReference type="EMBL" id="KIH45778.1"/>
    </source>
</evidence>
<dbReference type="InterPro" id="IPR011993">
    <property type="entry name" value="PH-like_dom_sf"/>
</dbReference>
<keyword evidence="4" id="KW-1185">Reference proteome</keyword>
<feature type="region of interest" description="Disordered" evidence="1">
    <location>
        <begin position="1"/>
        <end position="20"/>
    </location>
</feature>
<sequence>MKKTPSFTTRRGHSVSRNSTSRWEDMGAIDMRGFVDRKQDLQSGGKKATIRSWKNYYTILCGQLMCFFKDESAFYDNLAAAAPVYIYGARCEPFPEYVKRKHAFRLATQDGAEYVFACTDERQMLEWVAKVKFHAGLAPSNQLKSYNYHASETLPIAPPLRRYDSRSSDEIPPVAVRRSFRDETSRPTSRVSAFDSYDGSYSLERTGSNVGRGFAGLFNFTFFIL</sequence>
<dbReference type="GO" id="GO:0005543">
    <property type="term" value="F:phospholipid binding"/>
    <property type="evidence" value="ECO:0007669"/>
    <property type="project" value="InterPro"/>
</dbReference>
<protein>
    <submittedName>
        <fullName evidence="3">PH domain protein</fullName>
    </submittedName>
</protein>
<dbReference type="InterPro" id="IPR041681">
    <property type="entry name" value="PH_9"/>
</dbReference>
<dbReference type="Proteomes" id="UP000054047">
    <property type="component" value="Unassembled WGS sequence"/>
</dbReference>
<dbReference type="InterPro" id="IPR001849">
    <property type="entry name" value="PH_domain"/>
</dbReference>
<name>A0A0C2BPP6_9BILA</name>
<reference evidence="3 4" key="1">
    <citation type="submission" date="2013-12" db="EMBL/GenBank/DDBJ databases">
        <title>Draft genome of the parsitic nematode Ancylostoma duodenale.</title>
        <authorList>
            <person name="Mitreva M."/>
        </authorList>
    </citation>
    <scope>NUCLEOTIDE SEQUENCE [LARGE SCALE GENOMIC DNA]</scope>
    <source>
        <strain evidence="3 4">Zhejiang</strain>
    </source>
</reference>
<dbReference type="PRINTS" id="PR00683">
    <property type="entry name" value="SPECTRINPH"/>
</dbReference>
<proteinExistence type="predicted"/>